<protein>
    <submittedName>
        <fullName evidence="3">Uncharacterized protein</fullName>
    </submittedName>
</protein>
<keyword evidence="4" id="KW-1185">Reference proteome</keyword>
<keyword evidence="2" id="KW-0812">Transmembrane</keyword>
<gene>
    <name evidence="3" type="ORF">OVN521_LOCUS21789</name>
</gene>
<evidence type="ECO:0000256" key="2">
    <source>
        <dbReference type="SAM" id="Phobius"/>
    </source>
</evidence>
<dbReference type="Proteomes" id="UP000663866">
    <property type="component" value="Unassembled WGS sequence"/>
</dbReference>
<organism evidence="3 4">
    <name type="scientific">Rotaria magnacalcarata</name>
    <dbReference type="NCBI Taxonomy" id="392030"/>
    <lineage>
        <taxon>Eukaryota</taxon>
        <taxon>Metazoa</taxon>
        <taxon>Spiralia</taxon>
        <taxon>Gnathifera</taxon>
        <taxon>Rotifera</taxon>
        <taxon>Eurotatoria</taxon>
        <taxon>Bdelloidea</taxon>
        <taxon>Philodinida</taxon>
        <taxon>Philodinidae</taxon>
        <taxon>Rotaria</taxon>
    </lineage>
</organism>
<sequence length="241" mass="27936">MPNPDDTKTSVEAQDNNYDRKSEIQLPVRQQALQQQKQPLLRPAATPQQPRQLPHKIQLQKKSFSSVFHCIGIVLFSYLIVHHVYQTFSTNVRSIHQSSDIAFAVKYHNICVDDSKLSLRLLSSVIFRSYITNYLGFVLRSRSLFYCSVPKVATRTFLTFITYLHIRDDLIPLLTNKSTLSNWNSQRKANPFDFNNINQILSYPMKVKIITRNFSHPFETLIGVHTFFILFACALLQNVKE</sequence>
<keyword evidence="2" id="KW-1133">Transmembrane helix</keyword>
<proteinExistence type="predicted"/>
<keyword evidence="2" id="KW-0472">Membrane</keyword>
<evidence type="ECO:0000313" key="3">
    <source>
        <dbReference type="EMBL" id="CAF4117603.1"/>
    </source>
</evidence>
<dbReference type="EMBL" id="CAJOBG010004593">
    <property type="protein sequence ID" value="CAF4117603.1"/>
    <property type="molecule type" value="Genomic_DNA"/>
</dbReference>
<name>A0A819W482_9BILA</name>
<dbReference type="AlphaFoldDB" id="A0A819W482"/>
<evidence type="ECO:0000256" key="1">
    <source>
        <dbReference type="SAM" id="MobiDB-lite"/>
    </source>
</evidence>
<feature type="region of interest" description="Disordered" evidence="1">
    <location>
        <begin position="1"/>
        <end position="28"/>
    </location>
</feature>
<evidence type="ECO:0000313" key="4">
    <source>
        <dbReference type="Proteomes" id="UP000663866"/>
    </source>
</evidence>
<feature type="transmembrane region" description="Helical" evidence="2">
    <location>
        <begin position="66"/>
        <end position="85"/>
    </location>
</feature>
<comment type="caution">
    <text evidence="3">The sequence shown here is derived from an EMBL/GenBank/DDBJ whole genome shotgun (WGS) entry which is preliminary data.</text>
</comment>
<reference evidence="3" key="1">
    <citation type="submission" date="2021-02" db="EMBL/GenBank/DDBJ databases">
        <authorList>
            <person name="Nowell W R."/>
        </authorList>
    </citation>
    <scope>NUCLEOTIDE SEQUENCE</scope>
</reference>
<accession>A0A819W482</accession>